<proteinExistence type="predicted"/>
<accession>A0A8S9R1H9</accession>
<evidence type="ECO:0000313" key="1">
    <source>
        <dbReference type="EMBL" id="KAF3556659.1"/>
    </source>
</evidence>
<organism evidence="1 2">
    <name type="scientific">Brassica cretica</name>
    <name type="common">Mustard</name>
    <dbReference type="NCBI Taxonomy" id="69181"/>
    <lineage>
        <taxon>Eukaryota</taxon>
        <taxon>Viridiplantae</taxon>
        <taxon>Streptophyta</taxon>
        <taxon>Embryophyta</taxon>
        <taxon>Tracheophyta</taxon>
        <taxon>Spermatophyta</taxon>
        <taxon>Magnoliopsida</taxon>
        <taxon>eudicotyledons</taxon>
        <taxon>Gunneridae</taxon>
        <taxon>Pentapetalae</taxon>
        <taxon>rosids</taxon>
        <taxon>malvids</taxon>
        <taxon>Brassicales</taxon>
        <taxon>Brassicaceae</taxon>
        <taxon>Brassiceae</taxon>
        <taxon>Brassica</taxon>
    </lineage>
</organism>
<comment type="caution">
    <text evidence="1">The sequence shown here is derived from an EMBL/GenBank/DDBJ whole genome shotgun (WGS) entry which is preliminary data.</text>
</comment>
<dbReference type="AlphaFoldDB" id="A0A8S9R1H9"/>
<gene>
    <name evidence="1" type="ORF">F2Q69_00012038</name>
</gene>
<evidence type="ECO:0000313" key="2">
    <source>
        <dbReference type="Proteomes" id="UP000712600"/>
    </source>
</evidence>
<reference evidence="1" key="1">
    <citation type="submission" date="2019-12" db="EMBL/GenBank/DDBJ databases">
        <title>Genome sequencing and annotation of Brassica cretica.</title>
        <authorList>
            <person name="Studholme D.J."/>
            <person name="Sarris P."/>
        </authorList>
    </citation>
    <scope>NUCLEOTIDE SEQUENCE</scope>
    <source>
        <strain evidence="1">PFS-109/04</strain>
        <tissue evidence="1">Leaf</tissue>
    </source>
</reference>
<dbReference type="Proteomes" id="UP000712600">
    <property type="component" value="Unassembled WGS sequence"/>
</dbReference>
<dbReference type="EMBL" id="QGKX02000996">
    <property type="protein sequence ID" value="KAF3556659.1"/>
    <property type="molecule type" value="Genomic_DNA"/>
</dbReference>
<name>A0A8S9R1H9_BRACR</name>
<protein>
    <submittedName>
        <fullName evidence="1">Uncharacterized protein</fullName>
    </submittedName>
</protein>
<sequence>MKVLSSTRNPELVFPLCPVPMAALGFAPSFPEISLPWSDARLGFVSDPRPPTFSGWRGVVMPARQLCHTTVRGLLVVPIPAEASELSELSFNTDYSGSNRTIRKVMNNGGNADPLS</sequence>